<keyword evidence="6" id="KW-1133">Transmembrane helix</keyword>
<keyword evidence="4" id="KW-0819">tRNA processing</keyword>
<evidence type="ECO:0000256" key="4">
    <source>
        <dbReference type="ARBA" id="ARBA00022694"/>
    </source>
</evidence>
<comment type="subcellular location">
    <subcellularLocation>
        <location evidence="1">Plastid</location>
    </subcellularLocation>
</comment>
<dbReference type="GO" id="GO:0008033">
    <property type="term" value="P:tRNA processing"/>
    <property type="evidence" value="ECO:0007669"/>
    <property type="project" value="UniProtKB-KW"/>
</dbReference>
<accession>K0N5M6</accession>
<dbReference type="PANTHER" id="PTHR34811">
    <property type="entry name" value="MATURASE K"/>
    <property type="match status" value="1"/>
</dbReference>
<dbReference type="PANTHER" id="PTHR34811:SF1">
    <property type="entry name" value="MATURASE K"/>
    <property type="match status" value="1"/>
</dbReference>
<dbReference type="Pfam" id="PF01348">
    <property type="entry name" value="Intron_maturas2"/>
    <property type="match status" value="1"/>
</dbReference>
<feature type="non-terminal residue" evidence="8">
    <location>
        <position position="1"/>
    </location>
</feature>
<evidence type="ECO:0000313" key="8">
    <source>
        <dbReference type="EMBL" id="CCJ67811.1"/>
    </source>
</evidence>
<dbReference type="GO" id="GO:0006397">
    <property type="term" value="P:mRNA processing"/>
    <property type="evidence" value="ECO:0007669"/>
    <property type="project" value="UniProtKB-KW"/>
</dbReference>
<proteinExistence type="predicted"/>
<dbReference type="AlphaFoldDB" id="K0N5M6"/>
<feature type="transmembrane region" description="Helical" evidence="6">
    <location>
        <begin position="120"/>
        <end position="144"/>
    </location>
</feature>
<reference evidence="8" key="1">
    <citation type="journal article" date="2012" name="PLoS ONE">
        <title>DNA Barcoding as an Effective Tool in Improving a Digital Plant Identification System: A Case Study for the Area of Mt. Valerio, Trieste (NE Italy).</title>
        <authorList>
            <person name="Bruni I."/>
            <person name="De Mattia F."/>
            <person name="Martellos S."/>
            <person name="Galimberti A."/>
            <person name="Savadori P."/>
            <person name="Casiraghi M."/>
            <person name="Nimis P.L."/>
            <person name="Labra M."/>
        </authorList>
    </citation>
    <scope>NUCLEOTIDE SEQUENCE</scope>
</reference>
<keyword evidence="6" id="KW-0812">Transmembrane</keyword>
<dbReference type="EMBL" id="HE967490">
    <property type="protein sequence ID" value="CCJ67811.1"/>
    <property type="molecule type" value="Genomic_DNA"/>
</dbReference>
<protein>
    <submittedName>
        <fullName evidence="8">Maturase K</fullName>
    </submittedName>
</protein>
<keyword evidence="6" id="KW-0472">Membrane</keyword>
<geneLocation type="chloroplast" evidence="8"/>
<dbReference type="InterPro" id="IPR024937">
    <property type="entry name" value="Domain_X"/>
</dbReference>
<feature type="transmembrane region" description="Helical" evidence="6">
    <location>
        <begin position="6"/>
        <end position="28"/>
    </location>
</feature>
<organism evidence="8">
    <name type="scientific">Silene nutans subsp. nutans</name>
    <dbReference type="NCBI Taxonomy" id="1211613"/>
    <lineage>
        <taxon>Eukaryota</taxon>
        <taxon>Viridiplantae</taxon>
        <taxon>Streptophyta</taxon>
        <taxon>Embryophyta</taxon>
        <taxon>Tracheophyta</taxon>
        <taxon>Spermatophyta</taxon>
        <taxon>Magnoliopsida</taxon>
        <taxon>eudicotyledons</taxon>
        <taxon>Gunneridae</taxon>
        <taxon>Pentapetalae</taxon>
        <taxon>Caryophyllales</taxon>
        <taxon>Caryophyllaceae</taxon>
        <taxon>Sileneae</taxon>
        <taxon>Silene</taxon>
        <taxon>Silene subgen. Silene</taxon>
        <taxon>Silene sect. Siphonomorpha</taxon>
    </lineage>
</organism>
<evidence type="ECO:0000259" key="7">
    <source>
        <dbReference type="Pfam" id="PF01348"/>
    </source>
</evidence>
<dbReference type="InterPro" id="IPR002866">
    <property type="entry name" value="Maturase_MatK"/>
</dbReference>
<dbReference type="GO" id="GO:0003723">
    <property type="term" value="F:RNA binding"/>
    <property type="evidence" value="ECO:0007669"/>
    <property type="project" value="UniProtKB-KW"/>
</dbReference>
<evidence type="ECO:0000256" key="5">
    <source>
        <dbReference type="ARBA" id="ARBA00022884"/>
    </source>
</evidence>
<keyword evidence="8" id="KW-0150">Chloroplast</keyword>
<keyword evidence="2 8" id="KW-0934">Plastid</keyword>
<feature type="non-terminal residue" evidence="8">
    <location>
        <position position="240"/>
    </location>
</feature>
<keyword evidence="5" id="KW-0694">RNA-binding</keyword>
<evidence type="ECO:0000256" key="6">
    <source>
        <dbReference type="SAM" id="Phobius"/>
    </source>
</evidence>
<evidence type="ECO:0000256" key="2">
    <source>
        <dbReference type="ARBA" id="ARBA00022640"/>
    </source>
</evidence>
<evidence type="ECO:0000256" key="3">
    <source>
        <dbReference type="ARBA" id="ARBA00022664"/>
    </source>
</evidence>
<name>K0N5M6_9CARY</name>
<sequence length="240" mass="27964">YYDSFFMSIIIIIGIVFLFQKTLFLFFFLEIKDYSCSYIIFMYVNTNRFSFFFATNPLIYDQHLIEPFLNALFSTENYNIYYNFLLRILPLSYGFSRILPRILLGIRENAFWPQKGHSFGCINGNFTLFISGNVIFLCGLTLYINRLSTHCLDFIGFLSSVQLTSSVVRSQMLENAFLIDNTIKRFDPKIPISTLIGSLAKAQFCNQLGHPISKSVWIDLSDSDIIDRFGRICRNLSHYY</sequence>
<feature type="domain" description="Domain X" evidence="7">
    <location>
        <begin position="184"/>
        <end position="240"/>
    </location>
</feature>
<evidence type="ECO:0000256" key="1">
    <source>
        <dbReference type="ARBA" id="ARBA00004474"/>
    </source>
</evidence>
<gene>
    <name evidence="8" type="primary">matK</name>
</gene>
<dbReference type="GO" id="GO:0009507">
    <property type="term" value="C:chloroplast"/>
    <property type="evidence" value="ECO:0007669"/>
    <property type="project" value="InterPro"/>
</dbReference>
<keyword evidence="3" id="KW-0507">mRNA processing</keyword>